<dbReference type="PANTHER" id="PTHR35602:SF2">
    <property type="entry name" value="UPF0227 PROTEIN YCFP"/>
    <property type="match status" value="1"/>
</dbReference>
<accession>A0ABV3SAB8</accession>
<dbReference type="InterPro" id="IPR008886">
    <property type="entry name" value="UPF0227/Esterase_YqiA"/>
</dbReference>
<keyword evidence="1" id="KW-0378">Hydrolase</keyword>
<proteinExistence type="predicted"/>
<dbReference type="InterPro" id="IPR029058">
    <property type="entry name" value="AB_hydrolase_fold"/>
</dbReference>
<name>A0ABV3SAB8_9GAMM</name>
<protein>
    <submittedName>
        <fullName evidence="1">YqiA/YcfP family alpha/beta fold hydrolase</fullName>
    </submittedName>
</protein>
<evidence type="ECO:0000313" key="1">
    <source>
        <dbReference type="EMBL" id="MEX0385999.1"/>
    </source>
</evidence>
<dbReference type="SUPFAM" id="SSF53474">
    <property type="entry name" value="alpha/beta-Hydrolases"/>
    <property type="match status" value="1"/>
</dbReference>
<dbReference type="EMBL" id="JBAKFJ010000001">
    <property type="protein sequence ID" value="MEX0385999.1"/>
    <property type="molecule type" value="Genomic_DNA"/>
</dbReference>
<comment type="caution">
    <text evidence="1">The sequence shown here is derived from an EMBL/GenBank/DDBJ whole genome shotgun (WGS) entry which is preliminary data.</text>
</comment>
<dbReference type="RefSeq" id="WP_367966481.1">
    <property type="nucleotide sequence ID" value="NZ_JBAKFJ010000001.1"/>
</dbReference>
<dbReference type="PANTHER" id="PTHR35602">
    <property type="entry name" value="ESTERASE YQIA-RELATED"/>
    <property type="match status" value="1"/>
</dbReference>
<dbReference type="Gene3D" id="3.40.50.1820">
    <property type="entry name" value="alpha/beta hydrolase"/>
    <property type="match status" value="1"/>
</dbReference>
<evidence type="ECO:0000313" key="2">
    <source>
        <dbReference type="Proteomes" id="UP001556653"/>
    </source>
</evidence>
<sequence length="214" mass="23475">MLLGATGGQDGGGQGTMHRMTLDIELQYLHGFNSAALETDTKVIELRRRFTVRLINYNSFAPRDAIIEQLEAAMRAQGPVAFIGTSLGGYYAAVMGKRHGCPSVMINPSTDPHWGLSHYLDQWLPNPKLPDLPPRRLTPEAVASYAGQALSPDPDDYAIPPKLIVDRADELLDADATLRAYGGLGEPLAFEGGSHRFEHMAEALGPIQDYLYRR</sequence>
<reference evidence="1 2" key="1">
    <citation type="submission" date="2024-02" db="EMBL/GenBank/DDBJ databases">
        <title>New especies of Spiribacter isolated from saline water.</title>
        <authorList>
            <person name="Leon M.J."/>
            <person name="De La Haba R."/>
            <person name="Sanchez-Porro C."/>
            <person name="Ventosa A."/>
        </authorList>
    </citation>
    <scope>NUCLEOTIDE SEQUENCE [LARGE SCALE GENOMIC DNA]</scope>
    <source>
        <strain evidence="2">ag22IC4-227</strain>
    </source>
</reference>
<organism evidence="1 2">
    <name type="scientific">Spiribacter onubensis</name>
    <dbReference type="NCBI Taxonomy" id="3122420"/>
    <lineage>
        <taxon>Bacteria</taxon>
        <taxon>Pseudomonadati</taxon>
        <taxon>Pseudomonadota</taxon>
        <taxon>Gammaproteobacteria</taxon>
        <taxon>Chromatiales</taxon>
        <taxon>Ectothiorhodospiraceae</taxon>
        <taxon>Spiribacter</taxon>
    </lineage>
</organism>
<keyword evidence="2" id="KW-1185">Reference proteome</keyword>
<gene>
    <name evidence="1" type="ORF">V6X64_03185</name>
</gene>
<dbReference type="GO" id="GO:0016787">
    <property type="term" value="F:hydrolase activity"/>
    <property type="evidence" value="ECO:0007669"/>
    <property type="project" value="UniProtKB-KW"/>
</dbReference>
<dbReference type="Pfam" id="PF05728">
    <property type="entry name" value="UPF0227"/>
    <property type="match status" value="1"/>
</dbReference>
<dbReference type="Proteomes" id="UP001556653">
    <property type="component" value="Unassembled WGS sequence"/>
</dbReference>